<dbReference type="EMBL" id="JBHLWE010000009">
    <property type="protein sequence ID" value="MFC0339792.1"/>
    <property type="molecule type" value="Genomic_DNA"/>
</dbReference>
<protein>
    <submittedName>
        <fullName evidence="1">Uncharacterized protein</fullName>
    </submittedName>
</protein>
<reference evidence="1 2" key="1">
    <citation type="submission" date="2024-09" db="EMBL/GenBank/DDBJ databases">
        <authorList>
            <person name="Sun Q."/>
            <person name="Mori K."/>
        </authorList>
    </citation>
    <scope>NUCLEOTIDE SEQUENCE [LARGE SCALE GENOMIC DNA]</scope>
    <source>
        <strain evidence="1 2">KCTC 22789</strain>
    </source>
</reference>
<accession>A0ABV6I0S8</accession>
<evidence type="ECO:0000313" key="1">
    <source>
        <dbReference type="EMBL" id="MFC0339792.1"/>
    </source>
</evidence>
<keyword evidence="2" id="KW-1185">Reference proteome</keyword>
<sequence length="80" mass="9318">MAENVGGVIREWIQRNVHNYPLEDKAGEVERLVKELEAYLLSLGYTRDEAEDYLGDLDVYVEDQFEQVQDPDLGFKDPRD</sequence>
<dbReference type="RefSeq" id="WP_377697474.1">
    <property type="nucleotide sequence ID" value="NZ_JBHLWE010000009.1"/>
</dbReference>
<organism evidence="1 2">
    <name type="scientific">Paracoccus niistensis</name>
    <dbReference type="NCBI Taxonomy" id="632935"/>
    <lineage>
        <taxon>Bacteria</taxon>
        <taxon>Pseudomonadati</taxon>
        <taxon>Pseudomonadota</taxon>
        <taxon>Alphaproteobacteria</taxon>
        <taxon>Rhodobacterales</taxon>
        <taxon>Paracoccaceae</taxon>
        <taxon>Paracoccus</taxon>
    </lineage>
</organism>
<gene>
    <name evidence="1" type="ORF">ACFFII_03300</name>
</gene>
<name>A0ABV6I0S8_9RHOB</name>
<evidence type="ECO:0000313" key="2">
    <source>
        <dbReference type="Proteomes" id="UP001589799"/>
    </source>
</evidence>
<comment type="caution">
    <text evidence="1">The sequence shown here is derived from an EMBL/GenBank/DDBJ whole genome shotgun (WGS) entry which is preliminary data.</text>
</comment>
<dbReference type="Proteomes" id="UP001589799">
    <property type="component" value="Unassembled WGS sequence"/>
</dbReference>
<proteinExistence type="predicted"/>